<evidence type="ECO:0000313" key="2">
    <source>
        <dbReference type="Proteomes" id="UP001165064"/>
    </source>
</evidence>
<name>A0ACB5UAU8_AMBMO</name>
<dbReference type="EMBL" id="BSXS01015312">
    <property type="protein sequence ID" value="GMF06591.1"/>
    <property type="molecule type" value="Genomic_DNA"/>
</dbReference>
<gene>
    <name evidence="1" type="ORF">Amon02_001273600</name>
</gene>
<organism evidence="1 2">
    <name type="scientific">Ambrosiozyma monospora</name>
    <name type="common">Yeast</name>
    <name type="synonym">Endomycopsis monosporus</name>
    <dbReference type="NCBI Taxonomy" id="43982"/>
    <lineage>
        <taxon>Eukaryota</taxon>
        <taxon>Fungi</taxon>
        <taxon>Dikarya</taxon>
        <taxon>Ascomycota</taxon>
        <taxon>Saccharomycotina</taxon>
        <taxon>Pichiomycetes</taxon>
        <taxon>Pichiales</taxon>
        <taxon>Pichiaceae</taxon>
        <taxon>Ambrosiozyma</taxon>
    </lineage>
</organism>
<reference evidence="1" key="1">
    <citation type="submission" date="2023-04" db="EMBL/GenBank/DDBJ databases">
        <title>Ambrosiozyma monospora NBRC 10751.</title>
        <authorList>
            <person name="Ichikawa N."/>
            <person name="Sato H."/>
            <person name="Tonouchi N."/>
        </authorList>
    </citation>
    <scope>NUCLEOTIDE SEQUENCE</scope>
    <source>
        <strain evidence="1">NBRC 10751</strain>
    </source>
</reference>
<protein>
    <submittedName>
        <fullName evidence="1">Unnamed protein product</fullName>
    </submittedName>
</protein>
<keyword evidence="2" id="KW-1185">Reference proteome</keyword>
<evidence type="ECO:0000313" key="1">
    <source>
        <dbReference type="EMBL" id="GMF06591.1"/>
    </source>
</evidence>
<dbReference type="Proteomes" id="UP001165064">
    <property type="component" value="Unassembled WGS sequence"/>
</dbReference>
<accession>A0ACB5UAU8</accession>
<sequence>MSQEFTQNTSASTKPIDYDPLVKRVENLLNQNQVYRIFIIVFGVPGSGKTTVAKNLERILNENYAKNGSQKVVLENLKGQKHQQEQLDGGDLDVIEAIQKQIPSISKMKSYSGDHAIPAEDPSFNPVVEHFDDRIRVVGRVCQKSQHGWISLTYKHSEKIQGPRKRNQAKRCHTYV</sequence>
<comment type="caution">
    <text evidence="1">The sequence shown here is derived from an EMBL/GenBank/DDBJ whole genome shotgun (WGS) entry which is preliminary data.</text>
</comment>
<proteinExistence type="predicted"/>